<dbReference type="GeneID" id="92710578"/>
<evidence type="ECO:0000313" key="2">
    <source>
        <dbReference type="EMBL" id="SHI40501.1"/>
    </source>
</evidence>
<dbReference type="Proteomes" id="UP000184192">
    <property type="component" value="Unassembled WGS sequence"/>
</dbReference>
<dbReference type="InterPro" id="IPR001296">
    <property type="entry name" value="Glyco_trans_1"/>
</dbReference>
<dbReference type="Gene3D" id="3.40.50.2000">
    <property type="entry name" value="Glycogen Phosphorylase B"/>
    <property type="match status" value="2"/>
</dbReference>
<dbReference type="AlphaFoldDB" id="A0A1M6AVR5"/>
<evidence type="ECO:0000259" key="1">
    <source>
        <dbReference type="Pfam" id="PF00534"/>
    </source>
</evidence>
<protein>
    <submittedName>
        <fullName evidence="2">Glycosyltransferase involved in cell wall bisynthesis</fullName>
    </submittedName>
</protein>
<organism evidence="2 3">
    <name type="scientific">Bacteroides stercorirosoris</name>
    <dbReference type="NCBI Taxonomy" id="871324"/>
    <lineage>
        <taxon>Bacteria</taxon>
        <taxon>Pseudomonadati</taxon>
        <taxon>Bacteroidota</taxon>
        <taxon>Bacteroidia</taxon>
        <taxon>Bacteroidales</taxon>
        <taxon>Bacteroidaceae</taxon>
        <taxon>Bacteroides</taxon>
    </lineage>
</organism>
<gene>
    <name evidence="2" type="ORF">SAMN05444350_10237</name>
</gene>
<proteinExistence type="predicted"/>
<name>A0A1M6AVR5_9BACE</name>
<evidence type="ECO:0000313" key="3">
    <source>
        <dbReference type="Proteomes" id="UP000184192"/>
    </source>
</evidence>
<feature type="domain" description="Glycosyl transferase family 1" evidence="1">
    <location>
        <begin position="205"/>
        <end position="287"/>
    </location>
</feature>
<sequence length="430" mass="50454">MKRTFIVNYPIMISIGGIEKYLYYLMKYMLNHGVRVIWMQNIRFQTGKMYDDVIKDPRLEIVKVNSNLLFWFKHEKLNLSKDEEIVIFSCTTMAKLKADTIVRRFSDLNIKSIYGIPDTKGDAYYLEAIFCNPLKFIVYRCMRTVFEEWENNNHLCFYARKQIDALENNYHVYISNKDTKLLKYVEPLPLLNYDELEKRIKRCNFTIITIGRFDFPHKQYILGLIRAYGRLKEKYPQIRLDIVGDGPHRFKVIQEIEKLNSNIQKDIKLLGSVSPEVLPACIKHAHLNISVAGGVSVGAINGIMSIPARNYCEEECEVYGYLPEYLDYSVSTSPGNLVDTYIERVINMSDFEYKKACIESYESVYNSREVDPNYLFGFSKCTKRYLVPLRTLLFLIVIDYIKKAKYFFTIFLKGRISQSMMNLRNKKSSC</sequence>
<dbReference type="SUPFAM" id="SSF53756">
    <property type="entry name" value="UDP-Glycosyltransferase/glycogen phosphorylase"/>
    <property type="match status" value="1"/>
</dbReference>
<accession>A0A1M6AVR5</accession>
<dbReference type="Pfam" id="PF00534">
    <property type="entry name" value="Glycos_transf_1"/>
    <property type="match status" value="1"/>
</dbReference>
<dbReference type="RefSeq" id="WP_073312528.1">
    <property type="nucleotide sequence ID" value="NZ_FQZN01000002.1"/>
</dbReference>
<dbReference type="GO" id="GO:0016757">
    <property type="term" value="F:glycosyltransferase activity"/>
    <property type="evidence" value="ECO:0007669"/>
    <property type="project" value="InterPro"/>
</dbReference>
<keyword evidence="3" id="KW-1185">Reference proteome</keyword>
<keyword evidence="2" id="KW-0808">Transferase</keyword>
<dbReference type="EMBL" id="FQZN01000002">
    <property type="protein sequence ID" value="SHI40501.1"/>
    <property type="molecule type" value="Genomic_DNA"/>
</dbReference>
<reference evidence="3" key="1">
    <citation type="submission" date="2016-11" db="EMBL/GenBank/DDBJ databases">
        <authorList>
            <person name="Varghese N."/>
            <person name="Submissions S."/>
        </authorList>
    </citation>
    <scope>NUCLEOTIDE SEQUENCE [LARGE SCALE GENOMIC DNA]</scope>
    <source>
        <strain evidence="3">DSM 26884</strain>
    </source>
</reference>